<feature type="transmembrane region" description="Helical" evidence="2">
    <location>
        <begin position="404"/>
        <end position="423"/>
    </location>
</feature>
<sequence length="598" mass="60917">MNSHGHYSTSGPPPHADPRLEQIRRAALRSAQANTELARLIEDYQRSQPAPATPFSPTWPPLTAPRPTGVPVRAGGGGDVAPPPQPQRAPRPPWWERDDAVTKVLATLGGIITVIGLTFMALLAYASGALSPETIVVLAALLCGGLAGVSLIVFRRHPAAPTAPALLVASTLGALADVWVAVFGVHMLNPAAGASLTVVICGLALWAAHLWNKQALAITVTALSPLFIVPVAMRLFDAGVGSEFFAGCVSANAICAFAVRWAKPWFTLQHTATGIFAIGILLAADQPGMVFALAVVGAAAVAILNFVPPLPSSVSVALSFLAVVGMPTLVLVGSSAALLGLGLPAVMLAGMAVTLRATGQPFTSAPAPQLTSGTGTLIGFRVAAATMLLSAAMLSGTYPTGSVTAVACTVGLAVATVAIVAALPRLDVPLVYWAVLLTVVAASPYAAAGWSRSVEMLWPQTVIIMVAGAAAVAACWVRRGELAKDPLITSGFGRGVVACAGLIFASSLLPIIARAMSPAEEAFMVGHVLISSGWMAAGVLALTRSTRRGIGLALALAASAKLVFYDLSVLGGIVQVIAFMLCGVGLLAASAGRAKPAP</sequence>
<proteinExistence type="predicted"/>
<reference evidence="3" key="2">
    <citation type="submission" date="2021-04" db="EMBL/GenBank/DDBJ databases">
        <authorList>
            <person name="Gilroy R."/>
        </authorList>
    </citation>
    <scope>NUCLEOTIDE SEQUENCE</scope>
    <source>
        <strain evidence="3">4376</strain>
    </source>
</reference>
<dbReference type="EMBL" id="DXFZ01000042">
    <property type="protein sequence ID" value="HIW95556.1"/>
    <property type="molecule type" value="Genomic_DNA"/>
</dbReference>
<gene>
    <name evidence="3" type="ORF">H9867_03600</name>
</gene>
<evidence type="ECO:0000256" key="2">
    <source>
        <dbReference type="SAM" id="Phobius"/>
    </source>
</evidence>
<evidence type="ECO:0000256" key="1">
    <source>
        <dbReference type="SAM" id="MobiDB-lite"/>
    </source>
</evidence>
<comment type="caution">
    <text evidence="3">The sequence shown here is derived from an EMBL/GenBank/DDBJ whole genome shotgun (WGS) entry which is preliminary data.</text>
</comment>
<feature type="transmembrane region" description="Helical" evidence="2">
    <location>
        <begin position="378"/>
        <end position="398"/>
    </location>
</feature>
<feature type="transmembrane region" description="Helical" evidence="2">
    <location>
        <begin position="522"/>
        <end position="542"/>
    </location>
</feature>
<feature type="transmembrane region" description="Helical" evidence="2">
    <location>
        <begin position="215"/>
        <end position="233"/>
    </location>
</feature>
<accession>A0A9D1RW55</accession>
<dbReference type="Proteomes" id="UP000824189">
    <property type="component" value="Unassembled WGS sequence"/>
</dbReference>
<feature type="transmembrane region" description="Helical" evidence="2">
    <location>
        <begin position="166"/>
        <end position="185"/>
    </location>
</feature>
<feature type="region of interest" description="Disordered" evidence="1">
    <location>
        <begin position="1"/>
        <end position="22"/>
    </location>
</feature>
<reference evidence="3" key="1">
    <citation type="journal article" date="2021" name="PeerJ">
        <title>Extensive microbial diversity within the chicken gut microbiome revealed by metagenomics and culture.</title>
        <authorList>
            <person name="Gilroy R."/>
            <person name="Ravi A."/>
            <person name="Getino M."/>
            <person name="Pursley I."/>
            <person name="Horton D.L."/>
            <person name="Alikhan N.F."/>
            <person name="Baker D."/>
            <person name="Gharbi K."/>
            <person name="Hall N."/>
            <person name="Watson M."/>
            <person name="Adriaenssens E.M."/>
            <person name="Foster-Nyarko E."/>
            <person name="Jarju S."/>
            <person name="Secka A."/>
            <person name="Antonio M."/>
            <person name="Oren A."/>
            <person name="Chaudhuri R.R."/>
            <person name="La Ragione R."/>
            <person name="Hildebrand F."/>
            <person name="Pallen M.J."/>
        </authorList>
    </citation>
    <scope>NUCLEOTIDE SEQUENCE</scope>
    <source>
        <strain evidence="3">4376</strain>
    </source>
</reference>
<feature type="transmembrane region" description="Helical" evidence="2">
    <location>
        <begin position="338"/>
        <end position="357"/>
    </location>
</feature>
<feature type="compositionally biased region" description="Pro residues" evidence="1">
    <location>
        <begin position="81"/>
        <end position="93"/>
    </location>
</feature>
<keyword evidence="2" id="KW-1133">Transmembrane helix</keyword>
<keyword evidence="2" id="KW-0472">Membrane</keyword>
<feature type="transmembrane region" description="Helical" evidence="2">
    <location>
        <begin position="456"/>
        <end position="476"/>
    </location>
</feature>
<feature type="compositionally biased region" description="Pro residues" evidence="1">
    <location>
        <begin position="51"/>
        <end position="64"/>
    </location>
</feature>
<feature type="transmembrane region" description="Helical" evidence="2">
    <location>
        <begin position="191"/>
        <end position="208"/>
    </location>
</feature>
<evidence type="ECO:0008006" key="5">
    <source>
        <dbReference type="Google" id="ProtNLM"/>
    </source>
</evidence>
<feature type="transmembrane region" description="Helical" evidence="2">
    <location>
        <begin position="430"/>
        <end position="450"/>
    </location>
</feature>
<evidence type="ECO:0000313" key="4">
    <source>
        <dbReference type="Proteomes" id="UP000824189"/>
    </source>
</evidence>
<feature type="transmembrane region" description="Helical" evidence="2">
    <location>
        <begin position="134"/>
        <end position="154"/>
    </location>
</feature>
<feature type="transmembrane region" description="Helical" evidence="2">
    <location>
        <begin position="266"/>
        <end position="284"/>
    </location>
</feature>
<feature type="transmembrane region" description="Helical" evidence="2">
    <location>
        <begin position="573"/>
        <end position="592"/>
    </location>
</feature>
<organism evidence="3 4">
    <name type="scientific">Candidatus Corynebacterium gallistercoris</name>
    <dbReference type="NCBI Taxonomy" id="2838530"/>
    <lineage>
        <taxon>Bacteria</taxon>
        <taxon>Bacillati</taxon>
        <taxon>Actinomycetota</taxon>
        <taxon>Actinomycetes</taxon>
        <taxon>Mycobacteriales</taxon>
        <taxon>Corynebacteriaceae</taxon>
        <taxon>Corynebacterium</taxon>
    </lineage>
</organism>
<feature type="transmembrane region" description="Helical" evidence="2">
    <location>
        <begin position="496"/>
        <end position="516"/>
    </location>
</feature>
<keyword evidence="2" id="KW-0812">Transmembrane</keyword>
<feature type="compositionally biased region" description="Polar residues" evidence="1">
    <location>
        <begin position="1"/>
        <end position="10"/>
    </location>
</feature>
<protein>
    <recommendedName>
        <fullName evidence="5">DUF2339 domain-containing protein</fullName>
    </recommendedName>
</protein>
<feature type="transmembrane region" description="Helical" evidence="2">
    <location>
        <begin position="290"/>
        <end position="307"/>
    </location>
</feature>
<feature type="transmembrane region" description="Helical" evidence="2">
    <location>
        <begin position="104"/>
        <end position="128"/>
    </location>
</feature>
<name>A0A9D1RW55_9CORY</name>
<dbReference type="AlphaFoldDB" id="A0A9D1RW55"/>
<evidence type="ECO:0000313" key="3">
    <source>
        <dbReference type="EMBL" id="HIW95556.1"/>
    </source>
</evidence>
<feature type="region of interest" description="Disordered" evidence="1">
    <location>
        <begin position="41"/>
        <end position="94"/>
    </location>
</feature>